<organism evidence="1 2">
    <name type="scientific">Cotonvirus japonicus</name>
    <dbReference type="NCBI Taxonomy" id="2811091"/>
    <lineage>
        <taxon>Viruses</taxon>
        <taxon>Varidnaviria</taxon>
        <taxon>Bamfordvirae</taxon>
        <taxon>Nucleocytoviricota</taxon>
        <taxon>Megaviricetes</taxon>
        <taxon>Imitervirales</taxon>
        <taxon>Mimiviridae</taxon>
        <taxon>Megamimivirinae</taxon>
        <taxon>Cotonvirus</taxon>
        <taxon>Cotonvirus japonicum</taxon>
    </lineage>
</organism>
<accession>A0ABM7NR76</accession>
<dbReference type="Proteomes" id="UP001321479">
    <property type="component" value="Segment"/>
</dbReference>
<evidence type="ECO:0000313" key="2">
    <source>
        <dbReference type="Proteomes" id="UP001321479"/>
    </source>
</evidence>
<protein>
    <recommendedName>
        <fullName evidence="3">BTB/POZ domain-containing protein</fullName>
    </recommendedName>
</protein>
<name>A0ABM7NR76_9VIRU</name>
<evidence type="ECO:0000313" key="1">
    <source>
        <dbReference type="EMBL" id="BCS82662.1"/>
    </source>
</evidence>
<proteinExistence type="predicted"/>
<dbReference type="EMBL" id="AP024483">
    <property type="protein sequence ID" value="BCS82662.1"/>
    <property type="molecule type" value="Genomic_DNA"/>
</dbReference>
<keyword evidence="2" id="KW-1185">Reference proteome</keyword>
<reference evidence="1 2" key="1">
    <citation type="submission" date="2021-02" db="EMBL/GenBank/DDBJ databases">
        <title>Cotonvirus japonicus, which uses Golgi apparatus of host cells for its virion factory, phylogenetically links tailed tupanvirus and icosahedral mimivirus.</title>
        <authorList>
            <person name="Takahashi H."/>
            <person name="Fukaya S."/>
            <person name="Song C."/>
            <person name="Murata K."/>
            <person name="Takemura M."/>
        </authorList>
    </citation>
    <scope>NUCLEOTIDE SEQUENCE [LARGE SCALE GENOMIC DNA]</scope>
</reference>
<evidence type="ECO:0008006" key="3">
    <source>
        <dbReference type="Google" id="ProtNLM"/>
    </source>
</evidence>
<sequence length="578" mass="67545">MEELTLTLLDNNSRIEILVNKNDLIGKCEYFNNLLNKYYSPCQNKIIIVPNALVSKNIIENLLKPSKNPDLNLNLPYLLELIKCYDFFGLEFDLKNFKLSKIADNEFDVLLDIIDIVGYNDYSIKLLIKNLPNDYDLSKLPHDLLKRMYEIASSYMIVISHKNIIYFFDGNNGQLIKTYEDPLLNENKQIFREKYGQYYDHITSVGHRWDNINEYETNIEKILPVSKNKILYTIRSPYTPTSGLINSPTNLFNVKSEKTTKISEGYNSMSYSLPHNNMACTRPILMGNISRTSKYEAIEIYSLTGELEIKLPKHNTQEHPIYDTQYYVPKRGPKPLQPRIPPEGKRSGLPNEKFYGEILYSPNGKYIARTNCIQRGYYSVIIIEYETGYIMCEYFCKHKNLLMCFSLDSEIIAISYNREGKNYIDLFNIKKHERLDKINILDKPIHEIYFVSNDKFVITVCKFLFSSYEYTNTLILCDIKNKTQTTISKFGKIQDTFYCPIKNHLVVLEKNGIVIINPESGKIKKSNVCDTINQYIIKNFYDGTKITYDYCVAITPNYYRVSKKIKNYLKMNTKKLMK</sequence>
<dbReference type="GeneID" id="80557867"/>
<dbReference type="SUPFAM" id="SSF82171">
    <property type="entry name" value="DPP6 N-terminal domain-like"/>
    <property type="match status" value="1"/>
</dbReference>
<dbReference type="RefSeq" id="YP_010841270.1">
    <property type="nucleotide sequence ID" value="NC_079139.1"/>
</dbReference>